<accession>A0A218NMU4</accession>
<protein>
    <submittedName>
        <fullName evidence="1">Uncharacterized protein</fullName>
    </submittedName>
</protein>
<dbReference type="KEGG" id="marh:Mia14_0485"/>
<dbReference type="GeneID" id="33314043"/>
<proteinExistence type="predicted"/>
<gene>
    <name evidence="1" type="ORF">Mia14_0485</name>
</gene>
<dbReference type="Proteomes" id="UP000197679">
    <property type="component" value="Chromosome"/>
</dbReference>
<keyword evidence="2" id="KW-1185">Reference proteome</keyword>
<reference evidence="1 2" key="1">
    <citation type="journal article" date="2017" name="Nat. Commun.">
        <title>'ARMAN' archaea depend on association with euryarchaeal host in culture and in situ.</title>
        <authorList>
            <person name="Golyshina O."/>
            <person name="Toshchakov S."/>
            <person name="Makarova K."/>
            <person name="Gavrilov S."/>
            <person name="Korzhenkov A."/>
            <person name="La Cono V."/>
            <person name="Arcadi E."/>
            <person name="Nechitaylo T."/>
            <person name="Ferrer M."/>
            <person name="Kublanov I."/>
            <person name="Wolf Y."/>
            <person name="Yakimov M."/>
            <person name="Golyshin P."/>
            <person name="Slesarev A."/>
            <person name="Kozyavkin S."/>
        </authorList>
    </citation>
    <scope>NUCLEOTIDE SEQUENCE [LARGE SCALE GENOMIC DNA]</scope>
    <source>
        <strain evidence="1 2">Mia14</strain>
    </source>
</reference>
<evidence type="ECO:0000313" key="1">
    <source>
        <dbReference type="EMBL" id="ASI13799.1"/>
    </source>
</evidence>
<dbReference type="RefSeq" id="WP_088820033.1">
    <property type="nucleotide sequence ID" value="NZ_CP019964.1"/>
</dbReference>
<name>A0A218NMU4_9ARCH</name>
<evidence type="ECO:0000313" key="2">
    <source>
        <dbReference type="Proteomes" id="UP000197679"/>
    </source>
</evidence>
<organism evidence="1 2">
    <name type="scientific">Candidatus Mancarchaeum acidiphilum</name>
    <dbReference type="NCBI Taxonomy" id="1920749"/>
    <lineage>
        <taxon>Archaea</taxon>
        <taxon>Candidatus Micrarchaeota</taxon>
        <taxon>Candidatus Mancarchaeum</taxon>
    </lineage>
</organism>
<dbReference type="EMBL" id="CP019964">
    <property type="protein sequence ID" value="ASI13799.1"/>
    <property type="molecule type" value="Genomic_DNA"/>
</dbReference>
<dbReference type="AlphaFoldDB" id="A0A218NMU4"/>
<sequence length="145" mass="16908">MTVKSKNKNAEIAKIIRANTEDRKYISENNYQKTYLGKPIVFYLPSIKIETDKDRVVEDKLDMFLLKEFGGYTAEKGFILGYWMDGKSVDHTNHIKYTVAVKDNEKIKKLESFIADIGKYLSEKAVYFEMDKSSWLIYPGNEKKN</sequence>